<dbReference type="Proteomes" id="UP000271193">
    <property type="component" value="Chromosome"/>
</dbReference>
<accession>A0A3G6T2X0</accession>
<dbReference type="EMBL" id="CP033932">
    <property type="protein sequence ID" value="AZB23771.1"/>
    <property type="molecule type" value="Genomic_DNA"/>
</dbReference>
<gene>
    <name evidence="1" type="ORF">EG339_03595</name>
</gene>
<evidence type="ECO:0000313" key="1">
    <source>
        <dbReference type="EMBL" id="AZB23771.1"/>
    </source>
</evidence>
<protein>
    <submittedName>
        <fullName evidence="1">Uncharacterized protein</fullName>
    </submittedName>
</protein>
<organism evidence="1 2">
    <name type="scientific">Chryseobacterium bernardetii</name>
    <dbReference type="NCBI Taxonomy" id="1241978"/>
    <lineage>
        <taxon>Bacteria</taxon>
        <taxon>Pseudomonadati</taxon>
        <taxon>Bacteroidota</taxon>
        <taxon>Flavobacteriia</taxon>
        <taxon>Flavobacteriales</taxon>
        <taxon>Weeksellaceae</taxon>
        <taxon>Chryseobacterium group</taxon>
        <taxon>Chryseobacterium</taxon>
    </lineage>
</organism>
<dbReference type="KEGG" id="cben:EG339_03595"/>
<dbReference type="AlphaFoldDB" id="A0A3G6T2X0"/>
<sequence length="292" mass="33669">MKKEFQIKEPCYAARENMQEIPGGSFCGHCAKKVYDLSDKTDDEIKLLLQSNSSVCGRIQAQRLYIPEEKSETPNNFFQLPFRKIASGIFLSILFTSNLTAQKKKIDTLGSAEIQGMVMVAHRPGNEEYDYPETAANRKLEVKPSGDTENLIRYQFITILTPSKRHCSSHSLKNSINIPADDVKTSNIFVFEGADSHNRVNDNKYFLFVNKRHIKDDGTLNLNLDQAKQFPFNPKNKEFIYFLDGEEITKKEFEQYQKDNKIDSYFLPEIYAEELFGPDYYFENGAIVAYRK</sequence>
<dbReference type="RefSeq" id="WP_123868897.1">
    <property type="nucleotide sequence ID" value="NZ_CP033932.1"/>
</dbReference>
<keyword evidence="2" id="KW-1185">Reference proteome</keyword>
<reference evidence="2" key="1">
    <citation type="submission" date="2018-11" db="EMBL/GenBank/DDBJ databases">
        <title>Proposal to divide the Flavobacteriaceae and reorganize its genera based on Amino Acid Identity values calculated from whole genome sequences.</title>
        <authorList>
            <person name="Nicholson A.C."/>
            <person name="Gulvik C.A."/>
            <person name="Whitney A.M."/>
            <person name="Humrighouse B.W."/>
            <person name="Bell M."/>
            <person name="Holmes B."/>
            <person name="Steigerwalt A.G."/>
            <person name="Villarma A."/>
            <person name="Sheth M."/>
            <person name="Batra D."/>
            <person name="Pryor J."/>
            <person name="Bernardet J.-F."/>
            <person name="Hugo C."/>
            <person name="Kampfer P."/>
            <person name="Newman J."/>
            <person name="McQuiston J.R."/>
        </authorList>
    </citation>
    <scope>NUCLEOTIDE SEQUENCE [LARGE SCALE GENOMIC DNA]</scope>
    <source>
        <strain evidence="2">G0229</strain>
    </source>
</reference>
<proteinExistence type="predicted"/>
<evidence type="ECO:0000313" key="2">
    <source>
        <dbReference type="Proteomes" id="UP000271193"/>
    </source>
</evidence>
<name>A0A3G6T2X0_9FLAO</name>
<dbReference type="GeneID" id="99063886"/>